<dbReference type="PROSITE" id="PS51387">
    <property type="entry name" value="FAD_PCMH"/>
    <property type="match status" value="1"/>
</dbReference>
<dbReference type="InterPro" id="IPR016164">
    <property type="entry name" value="FAD-linked_Oxase-like_C"/>
</dbReference>
<dbReference type="InterPro" id="IPR050416">
    <property type="entry name" value="FAD-linked_Oxidoreductase"/>
</dbReference>
<sequence length="499" mass="54593">MRCYTKLSLAVISALAFVAQGADNNPIAESLGLHLSLRTEILFLPDPNYVLDFTQRHSSFAMPTYGMAIKPATIQDVAKIVKYANEHNFTYMATGGGHGTSTGLARIQGAIDIDLGKFNKTQLDAKSNLVTVGAANVLADFADTLYKAGKEIPTGNSPCVSAIGATIGAGVGPMQGLHGLMIDSLRSVLMVTPDGDIVTASKTENADLFWAIRGAGANFGIITEATYEVYDATNNGQHINADFVYESGSAAGLWMLMRSWDLDDVYPKEMSTSITIGVNSTTRLPYISASVYYFGPYEVAKPYLQKFVGLKPVRWHNETVGWNSMTQAAGFGQTFAKACVKGKYTSHYMAGLNHTDVDTWASVLSSFALWAGPRPWFQGSIILQRYNAKVTKQVPEADRGSYPWRDIGTLVLMANTYDGPTHDAEVNNFYKLLRDNIYKGSGFASPHIYINYGNGDEGPEAWYGPSLPRLRQLKQKWDPQSRFGPGFPVPPEPRGRFCF</sequence>
<accession>A0ABR2JJJ3</accession>
<keyword evidence="3 6" id="KW-0732">Signal</keyword>
<feature type="chain" id="PRO_5045870233" evidence="6">
    <location>
        <begin position="22"/>
        <end position="499"/>
    </location>
</feature>
<comment type="similarity">
    <text evidence="1">Belongs to the oxygen-dependent FAD-linked oxidoreductase family.</text>
</comment>
<dbReference type="PANTHER" id="PTHR42973:SF32">
    <property type="entry name" value="FAD-LINKED OXIDOREDUCTASE AFOF"/>
    <property type="match status" value="1"/>
</dbReference>
<dbReference type="Pfam" id="PF01565">
    <property type="entry name" value="FAD_binding_4"/>
    <property type="match status" value="1"/>
</dbReference>
<protein>
    <submittedName>
        <fullName evidence="8">6-hydroxy-D-nicotine oxidase</fullName>
    </submittedName>
</protein>
<evidence type="ECO:0000256" key="4">
    <source>
        <dbReference type="ARBA" id="ARBA00022827"/>
    </source>
</evidence>
<dbReference type="InterPro" id="IPR016166">
    <property type="entry name" value="FAD-bd_PCMH"/>
</dbReference>
<keyword evidence="5" id="KW-0560">Oxidoreductase</keyword>
<dbReference type="Pfam" id="PF08031">
    <property type="entry name" value="BBE"/>
    <property type="match status" value="1"/>
</dbReference>
<evidence type="ECO:0000313" key="8">
    <source>
        <dbReference type="EMBL" id="KAK8877743.1"/>
    </source>
</evidence>
<proteinExistence type="inferred from homology"/>
<dbReference type="PANTHER" id="PTHR42973">
    <property type="entry name" value="BINDING OXIDOREDUCTASE, PUTATIVE (AFU_ORTHOLOGUE AFUA_1G17690)-RELATED"/>
    <property type="match status" value="1"/>
</dbReference>
<evidence type="ECO:0000256" key="5">
    <source>
        <dbReference type="ARBA" id="ARBA00023002"/>
    </source>
</evidence>
<gene>
    <name evidence="8" type="ORF">PGQ11_002689</name>
</gene>
<dbReference type="InterPro" id="IPR012951">
    <property type="entry name" value="BBE"/>
</dbReference>
<evidence type="ECO:0000256" key="3">
    <source>
        <dbReference type="ARBA" id="ARBA00022729"/>
    </source>
</evidence>
<name>A0ABR2JJJ3_9PEZI</name>
<dbReference type="Gene3D" id="3.30.465.10">
    <property type="match status" value="1"/>
</dbReference>
<keyword evidence="4" id="KW-0274">FAD</keyword>
<dbReference type="SUPFAM" id="SSF55103">
    <property type="entry name" value="FAD-linked oxidases, C-terminal domain"/>
    <property type="match status" value="1"/>
</dbReference>
<comment type="caution">
    <text evidence="8">The sequence shown here is derived from an EMBL/GenBank/DDBJ whole genome shotgun (WGS) entry which is preliminary data.</text>
</comment>
<dbReference type="InterPro" id="IPR016169">
    <property type="entry name" value="FAD-bd_PCMH_sub2"/>
</dbReference>
<dbReference type="Gene3D" id="3.40.462.20">
    <property type="match status" value="1"/>
</dbReference>
<evidence type="ECO:0000259" key="7">
    <source>
        <dbReference type="PROSITE" id="PS51387"/>
    </source>
</evidence>
<feature type="domain" description="FAD-binding PCMH-type" evidence="7">
    <location>
        <begin position="60"/>
        <end position="232"/>
    </location>
</feature>
<organism evidence="8 9">
    <name type="scientific">Apiospora arundinis</name>
    <dbReference type="NCBI Taxonomy" id="335852"/>
    <lineage>
        <taxon>Eukaryota</taxon>
        <taxon>Fungi</taxon>
        <taxon>Dikarya</taxon>
        <taxon>Ascomycota</taxon>
        <taxon>Pezizomycotina</taxon>
        <taxon>Sordariomycetes</taxon>
        <taxon>Xylariomycetidae</taxon>
        <taxon>Amphisphaeriales</taxon>
        <taxon>Apiosporaceae</taxon>
        <taxon>Apiospora</taxon>
    </lineage>
</organism>
<reference evidence="8 9" key="1">
    <citation type="journal article" date="2024" name="IMA Fungus">
        <title>Apiospora arundinis, a panoply of carbohydrate-active enzymes and secondary metabolites.</title>
        <authorList>
            <person name="Sorensen T."/>
            <person name="Petersen C."/>
            <person name="Muurmann A.T."/>
            <person name="Christiansen J.V."/>
            <person name="Brundto M.L."/>
            <person name="Overgaard C.K."/>
            <person name="Boysen A.T."/>
            <person name="Wollenberg R.D."/>
            <person name="Larsen T.O."/>
            <person name="Sorensen J.L."/>
            <person name="Nielsen K.L."/>
            <person name="Sondergaard T.E."/>
        </authorList>
    </citation>
    <scope>NUCLEOTIDE SEQUENCE [LARGE SCALE GENOMIC DNA]</scope>
    <source>
        <strain evidence="8 9">AAU 773</strain>
    </source>
</reference>
<dbReference type="InterPro" id="IPR036318">
    <property type="entry name" value="FAD-bd_PCMH-like_sf"/>
</dbReference>
<evidence type="ECO:0000313" key="9">
    <source>
        <dbReference type="Proteomes" id="UP001390339"/>
    </source>
</evidence>
<dbReference type="EMBL" id="JAPCWZ010000002">
    <property type="protein sequence ID" value="KAK8877743.1"/>
    <property type="molecule type" value="Genomic_DNA"/>
</dbReference>
<evidence type="ECO:0000256" key="2">
    <source>
        <dbReference type="ARBA" id="ARBA00022630"/>
    </source>
</evidence>
<dbReference type="InterPro" id="IPR006094">
    <property type="entry name" value="Oxid_FAD_bind_N"/>
</dbReference>
<evidence type="ECO:0000256" key="6">
    <source>
        <dbReference type="SAM" id="SignalP"/>
    </source>
</evidence>
<evidence type="ECO:0000256" key="1">
    <source>
        <dbReference type="ARBA" id="ARBA00005466"/>
    </source>
</evidence>
<dbReference type="SUPFAM" id="SSF56176">
    <property type="entry name" value="FAD-binding/transporter-associated domain-like"/>
    <property type="match status" value="1"/>
</dbReference>
<keyword evidence="9" id="KW-1185">Reference proteome</keyword>
<dbReference type="Proteomes" id="UP001390339">
    <property type="component" value="Unassembled WGS sequence"/>
</dbReference>
<feature type="signal peptide" evidence="6">
    <location>
        <begin position="1"/>
        <end position="21"/>
    </location>
</feature>
<keyword evidence="2" id="KW-0285">Flavoprotein</keyword>